<protein>
    <submittedName>
        <fullName evidence="4">Alpha-1,6-mannosyl-glycoprotein 4-beta-N-acetylglucosaminyltransferase</fullName>
    </submittedName>
</protein>
<dbReference type="PANTHER" id="PTHR12062:SF33">
    <property type="entry name" value="ALPHA-1,6-MANNOSYL-GLYCOPROTEIN 4-BETA-N-ACETYLGLUCOSAMINYLTRANSFERASE-LIKE"/>
    <property type="match status" value="1"/>
</dbReference>
<dbReference type="Pfam" id="PF04666">
    <property type="entry name" value="MGAT4_cons"/>
    <property type="match status" value="1"/>
</dbReference>
<evidence type="ECO:0000256" key="2">
    <source>
        <dbReference type="SAM" id="SignalP"/>
    </source>
</evidence>
<sequence length="364" mass="39559">MSSSAPAPLVLVLVSALLLSCNVFWLYSSTGHTQRAASVCVPEVEAWGTAAASGTNNSSSSSGGGAPYRRDYQRVVGSGQRDVPFPLPVPNDTVLLGSDPDGEDGPVRYVTIGISSVWRKDDYLTRTIDSILKETTEEEKADILIFLLLADADVTLRTQRALELGVRYSKEIQRGLLRVLQPPSALYPSIDFTAIRRTYNDSVARVQWRTKQVLDFAFLFWYSWSRHPSSYYLVLEDDVLSAKHFVTAIKDFVALHKGHHWISLQLSSKSGLLPQLSSKSGLSPPNQSPPGPLSQLFSKSGLIPQLSSKSGLIPQLFSKSGLSQRPVSLPQLSSKSGLIPQLSSKSGLIPQLSSKSGLIPPAVI</sequence>
<reference evidence="4" key="1">
    <citation type="submission" date="2020-07" db="EMBL/GenBank/DDBJ databases">
        <title>The High-quality genome of the commercially important snow crab, Chionoecetes opilio.</title>
        <authorList>
            <person name="Jeong J.-H."/>
            <person name="Ryu S."/>
        </authorList>
    </citation>
    <scope>NUCLEOTIDE SEQUENCE</scope>
    <source>
        <strain evidence="4">MADBK_172401_WGS</strain>
        <tissue evidence="4">Digestive gland</tissue>
    </source>
</reference>
<dbReference type="GO" id="GO:0006487">
    <property type="term" value="P:protein N-linked glycosylation"/>
    <property type="evidence" value="ECO:0007669"/>
    <property type="project" value="TreeGrafter"/>
</dbReference>
<keyword evidence="2" id="KW-0732">Signal</keyword>
<dbReference type="PANTHER" id="PTHR12062">
    <property type="entry name" value="N-ACETYLGLUCOSAMINYLTRANSFERASE VI"/>
    <property type="match status" value="1"/>
</dbReference>
<dbReference type="GO" id="GO:0008375">
    <property type="term" value="F:acetylglucosaminyltransferase activity"/>
    <property type="evidence" value="ECO:0007669"/>
    <property type="project" value="TreeGrafter"/>
</dbReference>
<dbReference type="Proteomes" id="UP000770661">
    <property type="component" value="Unassembled WGS sequence"/>
</dbReference>
<dbReference type="InterPro" id="IPR057279">
    <property type="entry name" value="MGAT4"/>
</dbReference>
<dbReference type="OrthoDB" id="2016523at2759"/>
<comment type="caution">
    <text evidence="4">The sequence shown here is derived from an EMBL/GenBank/DDBJ whole genome shotgun (WGS) entry which is preliminary data.</text>
</comment>
<keyword evidence="5" id="KW-1185">Reference proteome</keyword>
<feature type="region of interest" description="Disordered" evidence="1">
    <location>
        <begin position="51"/>
        <end position="70"/>
    </location>
</feature>
<dbReference type="AlphaFoldDB" id="A0A8J5CUC9"/>
<evidence type="ECO:0000313" key="4">
    <source>
        <dbReference type="EMBL" id="KAG0722044.1"/>
    </source>
</evidence>
<feature type="chain" id="PRO_5035299051" evidence="2">
    <location>
        <begin position="24"/>
        <end position="364"/>
    </location>
</feature>
<organism evidence="4 5">
    <name type="scientific">Chionoecetes opilio</name>
    <name type="common">Atlantic snow crab</name>
    <name type="synonym">Cancer opilio</name>
    <dbReference type="NCBI Taxonomy" id="41210"/>
    <lineage>
        <taxon>Eukaryota</taxon>
        <taxon>Metazoa</taxon>
        <taxon>Ecdysozoa</taxon>
        <taxon>Arthropoda</taxon>
        <taxon>Crustacea</taxon>
        <taxon>Multicrustacea</taxon>
        <taxon>Malacostraca</taxon>
        <taxon>Eumalacostraca</taxon>
        <taxon>Eucarida</taxon>
        <taxon>Decapoda</taxon>
        <taxon>Pleocyemata</taxon>
        <taxon>Brachyura</taxon>
        <taxon>Eubrachyura</taxon>
        <taxon>Majoidea</taxon>
        <taxon>Majidae</taxon>
        <taxon>Chionoecetes</taxon>
    </lineage>
</organism>
<name>A0A8J5CUC9_CHIOP</name>
<gene>
    <name evidence="4" type="primary">MGAT4C_1</name>
    <name evidence="4" type="ORF">GWK47_045203</name>
</gene>
<accession>A0A8J5CUC9</accession>
<feature type="signal peptide" evidence="2">
    <location>
        <begin position="1"/>
        <end position="23"/>
    </location>
</feature>
<evidence type="ECO:0000313" key="5">
    <source>
        <dbReference type="Proteomes" id="UP000770661"/>
    </source>
</evidence>
<dbReference type="EMBL" id="JACEEZ010010096">
    <property type="protein sequence ID" value="KAG0722044.1"/>
    <property type="molecule type" value="Genomic_DNA"/>
</dbReference>
<proteinExistence type="predicted"/>
<feature type="domain" description="MGAT4 conserved region" evidence="3">
    <location>
        <begin position="106"/>
        <end position="268"/>
    </location>
</feature>
<evidence type="ECO:0000259" key="3">
    <source>
        <dbReference type="Pfam" id="PF04666"/>
    </source>
</evidence>
<dbReference type="InterPro" id="IPR006759">
    <property type="entry name" value="Glyco_transf_54"/>
</dbReference>
<feature type="compositionally biased region" description="Low complexity" evidence="1">
    <location>
        <begin position="51"/>
        <end position="61"/>
    </location>
</feature>
<evidence type="ECO:0000256" key="1">
    <source>
        <dbReference type="SAM" id="MobiDB-lite"/>
    </source>
</evidence>